<gene>
    <name evidence="3" type="ORF">LCGC14_2277880</name>
</gene>
<dbReference type="CDD" id="cd01990">
    <property type="entry name" value="LarE-like"/>
    <property type="match status" value="1"/>
</dbReference>
<reference evidence="3" key="1">
    <citation type="journal article" date="2015" name="Nature">
        <title>Complex archaea that bridge the gap between prokaryotes and eukaryotes.</title>
        <authorList>
            <person name="Spang A."/>
            <person name="Saw J.H."/>
            <person name="Jorgensen S.L."/>
            <person name="Zaremba-Niedzwiedzka K."/>
            <person name="Martijn J."/>
            <person name="Lind A.E."/>
            <person name="van Eijk R."/>
            <person name="Schleper C."/>
            <person name="Guy L."/>
            <person name="Ettema T.J."/>
        </authorList>
    </citation>
    <scope>NUCLEOTIDE SEQUENCE</scope>
</reference>
<dbReference type="GO" id="GO:0016783">
    <property type="term" value="F:sulfurtransferase activity"/>
    <property type="evidence" value="ECO:0007669"/>
    <property type="project" value="InterPro"/>
</dbReference>
<evidence type="ECO:0000256" key="1">
    <source>
        <dbReference type="SAM" id="MobiDB-lite"/>
    </source>
</evidence>
<accession>A0A0F9CUY8</accession>
<dbReference type="SUPFAM" id="SSF52402">
    <property type="entry name" value="Adenine nucleotide alpha hydrolases-like"/>
    <property type="match status" value="1"/>
</dbReference>
<feature type="compositionally biased region" description="Basic and acidic residues" evidence="1">
    <location>
        <begin position="371"/>
        <end position="381"/>
    </location>
</feature>
<feature type="domain" description="NAD/GMP synthase" evidence="2">
    <location>
        <begin position="19"/>
        <end position="85"/>
    </location>
</feature>
<dbReference type="Pfam" id="PF02540">
    <property type="entry name" value="NAD_synthase"/>
    <property type="match status" value="1"/>
</dbReference>
<dbReference type="InterPro" id="IPR052188">
    <property type="entry name" value="Ni-pincer_cofactor_biosynth"/>
</dbReference>
<dbReference type="AlphaFoldDB" id="A0A0F9CUY8"/>
<protein>
    <recommendedName>
        <fullName evidence="2">NAD/GMP synthase domain-containing protein</fullName>
    </recommendedName>
</protein>
<dbReference type="EMBL" id="LAZR01031628">
    <property type="protein sequence ID" value="KKL53193.1"/>
    <property type="molecule type" value="Genomic_DNA"/>
</dbReference>
<dbReference type="GO" id="GO:0006163">
    <property type="term" value="P:purine nucleotide metabolic process"/>
    <property type="evidence" value="ECO:0007669"/>
    <property type="project" value="UniProtKB-ARBA"/>
</dbReference>
<dbReference type="InterPro" id="IPR022310">
    <property type="entry name" value="NAD/GMP_synthase"/>
</dbReference>
<dbReference type="PANTHER" id="PTHR43169">
    <property type="entry name" value="EXSB FAMILY PROTEIN"/>
    <property type="match status" value="1"/>
</dbReference>
<feature type="region of interest" description="Disordered" evidence="1">
    <location>
        <begin position="367"/>
        <end position="389"/>
    </location>
</feature>
<organism evidence="3">
    <name type="scientific">marine sediment metagenome</name>
    <dbReference type="NCBI Taxonomy" id="412755"/>
    <lineage>
        <taxon>unclassified sequences</taxon>
        <taxon>metagenomes</taxon>
        <taxon>ecological metagenomes</taxon>
    </lineage>
</organism>
<dbReference type="InterPro" id="IPR014729">
    <property type="entry name" value="Rossmann-like_a/b/a_fold"/>
</dbReference>
<evidence type="ECO:0000259" key="2">
    <source>
        <dbReference type="Pfam" id="PF02540"/>
    </source>
</evidence>
<evidence type="ECO:0000313" key="3">
    <source>
        <dbReference type="EMBL" id="KKL53193.1"/>
    </source>
</evidence>
<dbReference type="Gene3D" id="3.40.50.620">
    <property type="entry name" value="HUPs"/>
    <property type="match status" value="1"/>
</dbReference>
<dbReference type="PANTHER" id="PTHR43169:SF2">
    <property type="entry name" value="NAD_GMP SYNTHASE DOMAIN-CONTAINING PROTEIN"/>
    <property type="match status" value="1"/>
</dbReference>
<dbReference type="InterPro" id="IPR005232">
    <property type="entry name" value="LarE"/>
</dbReference>
<feature type="non-terminal residue" evidence="3">
    <location>
        <position position="389"/>
    </location>
</feature>
<dbReference type="NCBIfam" id="TIGR00268">
    <property type="entry name" value="ATP-dependent sacrificial sulfur transferase LarE"/>
    <property type="match status" value="1"/>
</dbReference>
<name>A0A0F9CUY8_9ZZZZ</name>
<proteinExistence type="predicted"/>
<comment type="caution">
    <text evidence="3">The sequence shown here is derived from an EMBL/GenBank/DDBJ whole genome shotgun (WGS) entry which is preliminary data.</text>
</comment>
<sequence>MTEAAPEAKLDALKRIMAEMRSVIVAFSGGVDSTFLAAVARDVLGERALAITGVSPSVPPSEVEEAKELARGIGIAHELIDTQEMDDPNYVANNPNRCFHCKDELYGRLTAMARERGFDYVADGCNLDDTGDFRPGRRAAAQHGVRSPLVEAGLTKDDIRALSRERGLPTWDKPAMACLSSRIPYGTPVTVEALDRIGEAEAYLRSLGLRELRLRALAFALYRLARDEDVLAAGLKCPAVDLLGDLVSRENLLLSLLHHRLVLVLGEERRLVLELQVHRVLDGRQLVGVVPGLPCGLRAGVHLVPVFAVELRGLSAAAFTAEALGPDSGVLIPQVGVGRKGVQHLRPLALPLWVLLAVEEAVGHVAGADDGAGHEPSDLDARPGQAQHR</sequence>